<feature type="non-terminal residue" evidence="2">
    <location>
        <position position="1"/>
    </location>
</feature>
<dbReference type="EMBL" id="JADBGI010000060">
    <property type="protein sequence ID" value="MBE3002460.1"/>
    <property type="molecule type" value="Genomic_DNA"/>
</dbReference>
<keyword evidence="2" id="KW-0378">Hydrolase</keyword>
<comment type="caution">
    <text evidence="2">The sequence shown here is derived from an EMBL/GenBank/DDBJ whole genome shotgun (WGS) entry which is preliminary data.</text>
</comment>
<dbReference type="GO" id="GO:0004519">
    <property type="term" value="F:endonuclease activity"/>
    <property type="evidence" value="ECO:0007669"/>
    <property type="project" value="UniProtKB-KW"/>
</dbReference>
<keyword evidence="3" id="KW-1185">Reference proteome</keyword>
<protein>
    <submittedName>
        <fullName evidence="2">HNH endonuclease</fullName>
    </submittedName>
</protein>
<keyword evidence="2" id="KW-0540">Nuclease</keyword>
<feature type="compositionally biased region" description="Low complexity" evidence="1">
    <location>
        <begin position="181"/>
        <end position="206"/>
    </location>
</feature>
<organism evidence="2 3">
    <name type="scientific">Nocardiopsis coralli</name>
    <dbReference type="NCBI Taxonomy" id="2772213"/>
    <lineage>
        <taxon>Bacteria</taxon>
        <taxon>Bacillati</taxon>
        <taxon>Actinomycetota</taxon>
        <taxon>Actinomycetes</taxon>
        <taxon>Streptosporangiales</taxon>
        <taxon>Nocardiopsidaceae</taxon>
        <taxon>Nocardiopsis</taxon>
    </lineage>
</organism>
<evidence type="ECO:0000256" key="1">
    <source>
        <dbReference type="SAM" id="MobiDB-lite"/>
    </source>
</evidence>
<evidence type="ECO:0000313" key="3">
    <source>
        <dbReference type="Proteomes" id="UP000806528"/>
    </source>
</evidence>
<proteinExistence type="predicted"/>
<dbReference type="Proteomes" id="UP000806528">
    <property type="component" value="Unassembled WGS sequence"/>
</dbReference>
<feature type="region of interest" description="Disordered" evidence="1">
    <location>
        <begin position="1"/>
        <end position="32"/>
    </location>
</feature>
<name>A0ABR9PF43_9ACTN</name>
<sequence length="260" mass="23695">FTAPYGTTDKTTDANGVGTNAGGAEGATPGTGADIELIPAGEALTSRYARTYDALIAAAGFAHGHHGHGTTNGNGFAGTTTVAAGADPVGGADGAVDGDTDTGGNADGAGSGGSGPGGSADGPTTAAGGGCSQPPGTKAVINITVPLSALLGFGFAFKDQNETDAHDADGVAYPAAGAAGAATAGGANTTGATGNTGATTATGPEPGAEPGPDPGGGTGGGVTTTATATAGGANANTGPPSTTPDFPGHSGFPGVPVSSG</sequence>
<feature type="region of interest" description="Disordered" evidence="1">
    <location>
        <begin position="181"/>
        <end position="260"/>
    </location>
</feature>
<feature type="compositionally biased region" description="Gly residues" evidence="1">
    <location>
        <begin position="105"/>
        <end position="120"/>
    </location>
</feature>
<accession>A0ABR9PF43</accession>
<reference evidence="2 3" key="1">
    <citation type="submission" date="2020-09" db="EMBL/GenBank/DDBJ databases">
        <title>Diversity and distribution of actinomycetes associated with coral in the coast of Hainan.</title>
        <authorList>
            <person name="Li F."/>
        </authorList>
    </citation>
    <scope>NUCLEOTIDE SEQUENCE [LARGE SCALE GENOMIC DNA]</scope>
    <source>
        <strain evidence="2 3">HNM0947</strain>
    </source>
</reference>
<feature type="compositionally biased region" description="Low complexity" evidence="1">
    <location>
        <begin position="223"/>
        <end position="240"/>
    </location>
</feature>
<keyword evidence="2" id="KW-0255">Endonuclease</keyword>
<feature type="compositionally biased region" description="Low complexity" evidence="1">
    <location>
        <begin position="88"/>
        <end position="97"/>
    </location>
</feature>
<gene>
    <name evidence="2" type="ORF">IDM40_27755</name>
</gene>
<feature type="non-terminal residue" evidence="2">
    <location>
        <position position="260"/>
    </location>
</feature>
<feature type="region of interest" description="Disordered" evidence="1">
    <location>
        <begin position="88"/>
        <end position="133"/>
    </location>
</feature>
<evidence type="ECO:0000313" key="2">
    <source>
        <dbReference type="EMBL" id="MBE3002460.1"/>
    </source>
</evidence>